<sequence length="72" mass="8224">MPNCLTTLSVTGEVLFCFIARLKQAKGAIEKEVARSMRQRRLEFDCKTDGRENKSEYPKLEGNILKSVKRSC</sequence>
<protein>
    <submittedName>
        <fullName evidence="1">Uncharacterized protein</fullName>
    </submittedName>
</protein>
<evidence type="ECO:0000313" key="2">
    <source>
        <dbReference type="Proteomes" id="UP000323000"/>
    </source>
</evidence>
<evidence type="ECO:0000313" key="1">
    <source>
        <dbReference type="EMBL" id="TXG53489.1"/>
    </source>
</evidence>
<keyword evidence="2" id="KW-1185">Reference proteome</keyword>
<reference evidence="2" key="1">
    <citation type="journal article" date="2019" name="Gigascience">
        <title>De novo genome assembly of the endangered Acer yangbiense, a plant species with extremely small populations endemic to Yunnan Province, China.</title>
        <authorList>
            <person name="Yang J."/>
            <person name="Wariss H.M."/>
            <person name="Tao L."/>
            <person name="Zhang R."/>
            <person name="Yun Q."/>
            <person name="Hollingsworth P."/>
            <person name="Dao Z."/>
            <person name="Luo G."/>
            <person name="Guo H."/>
            <person name="Ma Y."/>
            <person name="Sun W."/>
        </authorList>
    </citation>
    <scope>NUCLEOTIDE SEQUENCE [LARGE SCALE GENOMIC DNA]</scope>
    <source>
        <strain evidence="2">cv. Malutang</strain>
    </source>
</reference>
<dbReference type="Proteomes" id="UP000323000">
    <property type="component" value="Chromosome 10"/>
</dbReference>
<proteinExistence type="predicted"/>
<organism evidence="1 2">
    <name type="scientific">Acer yangbiense</name>
    <dbReference type="NCBI Taxonomy" id="1000413"/>
    <lineage>
        <taxon>Eukaryota</taxon>
        <taxon>Viridiplantae</taxon>
        <taxon>Streptophyta</taxon>
        <taxon>Embryophyta</taxon>
        <taxon>Tracheophyta</taxon>
        <taxon>Spermatophyta</taxon>
        <taxon>Magnoliopsida</taxon>
        <taxon>eudicotyledons</taxon>
        <taxon>Gunneridae</taxon>
        <taxon>Pentapetalae</taxon>
        <taxon>rosids</taxon>
        <taxon>malvids</taxon>
        <taxon>Sapindales</taxon>
        <taxon>Sapindaceae</taxon>
        <taxon>Hippocastanoideae</taxon>
        <taxon>Acereae</taxon>
        <taxon>Acer</taxon>
    </lineage>
</organism>
<gene>
    <name evidence="1" type="ORF">EZV62_022658</name>
</gene>
<name>A0A5C7H9R1_9ROSI</name>
<comment type="caution">
    <text evidence="1">The sequence shown here is derived from an EMBL/GenBank/DDBJ whole genome shotgun (WGS) entry which is preliminary data.</text>
</comment>
<accession>A0A5C7H9R1</accession>
<dbReference type="EMBL" id="VAHF01000010">
    <property type="protein sequence ID" value="TXG53489.1"/>
    <property type="molecule type" value="Genomic_DNA"/>
</dbReference>
<dbReference type="AlphaFoldDB" id="A0A5C7H9R1"/>